<keyword evidence="3" id="KW-0862">Zinc</keyword>
<evidence type="ECO:0000313" key="5">
    <source>
        <dbReference type="EMBL" id="HIJ99390.1"/>
    </source>
</evidence>
<dbReference type="AlphaFoldDB" id="A0A832XHF7"/>
<dbReference type="InterPro" id="IPR018033">
    <property type="entry name" value="Deacylase_DtdA_archaea"/>
</dbReference>
<evidence type="ECO:0000256" key="3">
    <source>
        <dbReference type="ARBA" id="ARBA00022833"/>
    </source>
</evidence>
<dbReference type="Pfam" id="PF04414">
    <property type="entry name" value="tRNA_deacylase"/>
    <property type="match status" value="1"/>
</dbReference>
<organism evidence="5 6">
    <name type="scientific">Candidatus Undinarchaeum marinum</name>
    <dbReference type="NCBI Taxonomy" id="2756141"/>
    <lineage>
        <taxon>Archaea</taxon>
        <taxon>Candidatus Undinarchaeota</taxon>
        <taxon>Candidatus Undinarchaeia</taxon>
        <taxon>Candidatus Undinarchaeales</taxon>
        <taxon>Candidatus Undinarchaeaceae</taxon>
        <taxon>Candidatus Undinarchaeum</taxon>
    </lineage>
</organism>
<dbReference type="GO" id="GO:0051499">
    <property type="term" value="F:D-aminoacyl-tRNA deacylase activity"/>
    <property type="evidence" value="ECO:0007669"/>
    <property type="project" value="InterPro"/>
</dbReference>
<evidence type="ECO:0000256" key="2">
    <source>
        <dbReference type="ARBA" id="ARBA00022801"/>
    </source>
</evidence>
<evidence type="ECO:0000256" key="4">
    <source>
        <dbReference type="ARBA" id="ARBA00033425"/>
    </source>
</evidence>
<gene>
    <name evidence="5" type="ORF">H1011_01025</name>
</gene>
<dbReference type="Gene3D" id="3.40.630.50">
    <property type="entry name" value="AF0625-like"/>
    <property type="match status" value="1"/>
</dbReference>
<keyword evidence="1" id="KW-0479">Metal-binding</keyword>
<dbReference type="SUPFAM" id="SSF142535">
    <property type="entry name" value="AF0625-like"/>
    <property type="match status" value="1"/>
</dbReference>
<dbReference type="InterPro" id="IPR007508">
    <property type="entry name" value="DtdA"/>
</dbReference>
<evidence type="ECO:0000256" key="1">
    <source>
        <dbReference type="ARBA" id="ARBA00022723"/>
    </source>
</evidence>
<proteinExistence type="predicted"/>
<dbReference type="EMBL" id="DVAD01000007">
    <property type="protein sequence ID" value="HIJ99390.1"/>
    <property type="molecule type" value="Genomic_DNA"/>
</dbReference>
<dbReference type="PIRSF" id="PIRSF016210">
    <property type="entry name" value="UCP016210"/>
    <property type="match status" value="1"/>
</dbReference>
<comment type="caution">
    <text evidence="5">The sequence shown here is derived from an EMBL/GenBank/DDBJ whole genome shotgun (WGS) entry which is preliminary data.</text>
</comment>
<accession>A0A832XHF7</accession>
<reference evidence="5 6" key="1">
    <citation type="journal article" name="Nat. Commun.">
        <title>Undinarchaeota illuminate DPANN phylogeny and the impact of gene transfer on archaeal evolution.</title>
        <authorList>
            <person name="Dombrowski N."/>
            <person name="Williams T.A."/>
            <person name="Sun J."/>
            <person name="Woodcroft B.J."/>
            <person name="Lee J.H."/>
            <person name="Minh B.Q."/>
            <person name="Rinke C."/>
            <person name="Spang A."/>
        </authorList>
    </citation>
    <scope>NUCLEOTIDE SEQUENCE [LARGE SCALE GENOMIC DNA]</scope>
    <source>
        <strain evidence="5">MAG_bin17</strain>
    </source>
</reference>
<dbReference type="GO" id="GO:0046872">
    <property type="term" value="F:metal ion binding"/>
    <property type="evidence" value="ECO:0007669"/>
    <property type="project" value="UniProtKB-KW"/>
</dbReference>
<keyword evidence="2" id="KW-0378">Hydrolase</keyword>
<keyword evidence="6" id="KW-1185">Reference proteome</keyword>
<protein>
    <recommendedName>
        <fullName evidence="4">D-tyrosyl-tRNA(Tyr) deacylase</fullName>
    </recommendedName>
</protein>
<dbReference type="GO" id="GO:0019478">
    <property type="term" value="P:D-amino acid catabolic process"/>
    <property type="evidence" value="ECO:0007669"/>
    <property type="project" value="InterPro"/>
</dbReference>
<name>A0A832XHF7_9ARCH</name>
<evidence type="ECO:0000313" key="6">
    <source>
        <dbReference type="Proteomes" id="UP000604391"/>
    </source>
</evidence>
<dbReference type="PANTHER" id="PTHR34667:SF1">
    <property type="entry name" value="D-AMINOACYL-TRNA DEACYLASE"/>
    <property type="match status" value="1"/>
</dbReference>
<sequence>MNIFEHCSELGLDDICIKLEKEAMFLDEPDSKADVFIAASSHYSSTGKPALVTHPTGNWGKAELGGEERTLSMSYPAGQKKGLQFFAQNPVEIFEVTMEVSHHGPTNWEKPLFFIEIGSSEREWKIKEAGELVASAISEIIDDSDEYDSAVAFGGTHYCPSFNRIQIENPNIAIGHIAPRYASEFLDEKIVLEAVKKSSAELAIIDWKGLKSEARGKVISALAEAGIEWKKSSEL</sequence>
<dbReference type="Gene3D" id="3.40.50.10700">
    <property type="entry name" value="AF0625-like"/>
    <property type="match status" value="1"/>
</dbReference>
<dbReference type="Proteomes" id="UP000604391">
    <property type="component" value="Unassembled WGS sequence"/>
</dbReference>
<dbReference type="PANTHER" id="PTHR34667">
    <property type="entry name" value="D-AMINOACYL-TRNA DEACYLASE"/>
    <property type="match status" value="1"/>
</dbReference>